<organism evidence="1 2">
    <name type="scientific">Salmonella dublin (strain CT_02021853)</name>
    <dbReference type="NCBI Taxonomy" id="439851"/>
    <lineage>
        <taxon>Bacteria</taxon>
        <taxon>Pseudomonadati</taxon>
        <taxon>Pseudomonadota</taxon>
        <taxon>Gammaproteobacteria</taxon>
        <taxon>Enterobacterales</taxon>
        <taxon>Enterobacteriaceae</taxon>
        <taxon>Salmonella</taxon>
    </lineage>
</organism>
<dbReference type="EMBL" id="CP001144">
    <property type="protein sequence ID" value="ACH76137.1"/>
    <property type="molecule type" value="Genomic_DNA"/>
</dbReference>
<dbReference type="AlphaFoldDB" id="A0A6C6ZZQ4"/>
<dbReference type="KEGG" id="sed:SeD_A1082"/>
<gene>
    <name evidence="1" type="ordered locus">SeD_A1082</name>
</gene>
<evidence type="ECO:0000313" key="1">
    <source>
        <dbReference type="EMBL" id="ACH76137.1"/>
    </source>
</evidence>
<reference evidence="1 2" key="1">
    <citation type="journal article" date="2011" name="J. Bacteriol.">
        <title>Comparative genomics of 28 Salmonella enterica isolates: evidence for CRISPR-mediated adaptive sublineage evolution.</title>
        <authorList>
            <person name="Fricke W.F."/>
            <person name="Mammel M.K."/>
            <person name="McDermott P.F."/>
            <person name="Tartera C."/>
            <person name="White D.G."/>
            <person name="Leclerc J.E."/>
            <person name="Ravel J."/>
            <person name="Cebula T.A."/>
        </authorList>
    </citation>
    <scope>NUCLEOTIDE SEQUENCE [LARGE SCALE GENOMIC DNA]</scope>
    <source>
        <strain evidence="1 2">CT_02021853</strain>
    </source>
</reference>
<name>A0A6C6ZZQ4_SALDC</name>
<proteinExistence type="predicted"/>
<dbReference type="Proteomes" id="UP000008322">
    <property type="component" value="Chromosome"/>
</dbReference>
<sequence>MGLKMTATKKAKAAVRGHQRLSGAKTVGNCGDEYVKYR</sequence>
<accession>A0A6C6ZZQ4</accession>
<evidence type="ECO:0000313" key="2">
    <source>
        <dbReference type="Proteomes" id="UP000008322"/>
    </source>
</evidence>
<protein>
    <submittedName>
        <fullName evidence="1">Uncharacterized protein</fullName>
    </submittedName>
</protein>